<dbReference type="Proteomes" id="UP000653565">
    <property type="component" value="Unassembled WGS sequence"/>
</dbReference>
<dbReference type="EMBL" id="JAAAPX010000033">
    <property type="protein sequence ID" value="KAF4239250.1"/>
    <property type="molecule type" value="Genomic_DNA"/>
</dbReference>
<reference evidence="1" key="1">
    <citation type="journal article" date="2020" name="bioRxiv">
        <title>Genomic and phenotypic heterogeneity of clinical isolates of the human pathogens Aspergillus fumigatus, Aspergillus lentulus and Aspergillus fumigatiaffinis.</title>
        <authorList>
            <person name="dos Santos R.A.C."/>
            <person name="Steenwyk J.L."/>
            <person name="Rivero-Menendez O."/>
            <person name="Mead M.E."/>
            <person name="Silva L.P."/>
            <person name="Bastos R.W."/>
            <person name="Alastruey-Izquierdo A."/>
            <person name="Goldman G.H."/>
            <person name="Rokas A."/>
        </authorList>
    </citation>
    <scope>NUCLEOTIDE SEQUENCE</scope>
    <source>
        <strain evidence="1">CNM-CM6805</strain>
    </source>
</reference>
<reference evidence="1" key="2">
    <citation type="submission" date="2020-04" db="EMBL/GenBank/DDBJ databases">
        <authorList>
            <person name="Santos R.A.C."/>
            <person name="Steenwyk J.L."/>
            <person name="Rivero-Menendez O."/>
            <person name="Mead M.E."/>
            <person name="Silva L.P."/>
            <person name="Bastos R.W."/>
            <person name="Alastruey-Izquierdo A."/>
            <person name="Goldman G.H."/>
            <person name="Rokas A."/>
        </authorList>
    </citation>
    <scope>NUCLEOTIDE SEQUENCE</scope>
    <source>
        <strain evidence="1">CNM-CM6805</strain>
    </source>
</reference>
<accession>A0A8H4H8Y9</accession>
<keyword evidence="2" id="KW-1185">Reference proteome</keyword>
<evidence type="ECO:0000313" key="2">
    <source>
        <dbReference type="Proteomes" id="UP000653565"/>
    </source>
</evidence>
<dbReference type="AlphaFoldDB" id="A0A8H4H8Y9"/>
<protein>
    <submittedName>
        <fullName evidence="1">Uncharacterized protein</fullName>
    </submittedName>
</protein>
<proteinExistence type="predicted"/>
<sequence>MNTTCLPDDILDAALESAAETLIQCLRTMPELQGAKVAIVGGMAVRHHLKNHRPTSDVDVLLFRPDRPIDYQLMRKQLVSRFSGLFKERAEPLFFKYKRTDNLKNRRKAKKSHLVQVDIIPDYLPPYLPAQAMALEDVDRGHLPFVDPLDLLAYKVHCSSMRSSLDKRNLDAEDAVGLWRTFYGQEYVPLSEEQRDAIASGVDLMAEYSRSCRLRKWRLRQWVNA</sequence>
<comment type="caution">
    <text evidence="1">The sequence shown here is derived from an EMBL/GenBank/DDBJ whole genome shotgun (WGS) entry which is preliminary data.</text>
</comment>
<dbReference type="OrthoDB" id="5421247at2759"/>
<organism evidence="1 2">
    <name type="scientific">Aspergillus fumigatiaffinis</name>
    <dbReference type="NCBI Taxonomy" id="340414"/>
    <lineage>
        <taxon>Eukaryota</taxon>
        <taxon>Fungi</taxon>
        <taxon>Dikarya</taxon>
        <taxon>Ascomycota</taxon>
        <taxon>Pezizomycotina</taxon>
        <taxon>Eurotiomycetes</taxon>
        <taxon>Eurotiomycetidae</taxon>
        <taxon>Eurotiales</taxon>
        <taxon>Aspergillaceae</taxon>
        <taxon>Aspergillus</taxon>
        <taxon>Aspergillus subgen. Fumigati</taxon>
    </lineage>
</organism>
<evidence type="ECO:0000313" key="1">
    <source>
        <dbReference type="EMBL" id="KAF4239250.1"/>
    </source>
</evidence>
<name>A0A8H4H8Y9_9EURO</name>
<gene>
    <name evidence="1" type="ORF">CNMCM6805_005909</name>
</gene>